<evidence type="ECO:0000259" key="4">
    <source>
        <dbReference type="Pfam" id="PF01212"/>
    </source>
</evidence>
<dbReference type="Gene3D" id="3.40.640.10">
    <property type="entry name" value="Type I PLP-dependent aspartate aminotransferase-like (Major domain)"/>
    <property type="match status" value="1"/>
</dbReference>
<dbReference type="InterPro" id="IPR001597">
    <property type="entry name" value="ArAA_b-elim_lyase/Thr_aldolase"/>
</dbReference>
<reference evidence="6" key="1">
    <citation type="submission" date="2022-11" db="UniProtKB">
        <authorList>
            <consortium name="WormBaseParasite"/>
        </authorList>
    </citation>
    <scope>IDENTIFICATION</scope>
</reference>
<dbReference type="InterPro" id="IPR015424">
    <property type="entry name" value="PyrdxlP-dep_Trfase"/>
</dbReference>
<accession>A0A915E3C4</accession>
<evidence type="ECO:0000313" key="6">
    <source>
        <dbReference type="WBParaSite" id="jg26518"/>
    </source>
</evidence>
<dbReference type="InterPro" id="IPR015421">
    <property type="entry name" value="PyrdxlP-dep_Trfase_major"/>
</dbReference>
<evidence type="ECO:0000256" key="2">
    <source>
        <dbReference type="ARBA" id="ARBA00006966"/>
    </source>
</evidence>
<dbReference type="PANTHER" id="PTHR48097">
    <property type="entry name" value="L-THREONINE ALDOLASE-RELATED"/>
    <property type="match status" value="1"/>
</dbReference>
<dbReference type="GO" id="GO:0016829">
    <property type="term" value="F:lyase activity"/>
    <property type="evidence" value="ECO:0007669"/>
    <property type="project" value="InterPro"/>
</dbReference>
<sequence>MKRSEQINFASDNFAGAHSAITEALRLNAEGRATAYGKSEIDLKIEGIFNQVFKKEVAVFFVATGTAANALSMAFFNKPGGVIFAHEHCHMVEDECGNFILFFKNYLLKILFLGAVEHITGGARFCGIPGRYGKIDSEDLDTAIQRYKPEFVHSGRPMAVSITQSTESGTVYSLEHIDAIAAVCQKHSLPLHMDGARFANALTRLQCTPAEMTWKRGVDVCSFGATKNGCWCAEAIVVFNDVARAITEMPFLRKRDAHLFSKTRFIAAQFDAYFHDGLWLQNAQNANKMAELLARK</sequence>
<keyword evidence="3" id="KW-0663">Pyridoxal phosphate</keyword>
<evidence type="ECO:0000256" key="1">
    <source>
        <dbReference type="ARBA" id="ARBA00001933"/>
    </source>
</evidence>
<evidence type="ECO:0000313" key="5">
    <source>
        <dbReference type="Proteomes" id="UP000887574"/>
    </source>
</evidence>
<dbReference type="WBParaSite" id="jg26518">
    <property type="protein sequence ID" value="jg26518"/>
    <property type="gene ID" value="jg26518"/>
</dbReference>
<keyword evidence="5" id="KW-1185">Reference proteome</keyword>
<comment type="similarity">
    <text evidence="2">Belongs to the threonine aldolase family.</text>
</comment>
<dbReference type="Pfam" id="PF01212">
    <property type="entry name" value="Beta_elim_lyase"/>
    <property type="match status" value="1"/>
</dbReference>
<dbReference type="SUPFAM" id="SSF53383">
    <property type="entry name" value="PLP-dependent transferases"/>
    <property type="match status" value="1"/>
</dbReference>
<protein>
    <submittedName>
        <fullName evidence="6">Aromatic amino acid beta-eliminating lyase/threonine aldolase domain-containing protein</fullName>
    </submittedName>
</protein>
<dbReference type="PANTHER" id="PTHR48097:SF5">
    <property type="entry name" value="LOW SPECIFICITY L-THREONINE ALDOLASE"/>
    <property type="match status" value="1"/>
</dbReference>
<proteinExistence type="inferred from homology"/>
<feature type="domain" description="Aromatic amino acid beta-eliminating lyase/threonine aldolase" evidence="4">
    <location>
        <begin position="9"/>
        <end position="294"/>
    </location>
</feature>
<comment type="cofactor">
    <cofactor evidence="1">
        <name>pyridoxal 5'-phosphate</name>
        <dbReference type="ChEBI" id="CHEBI:597326"/>
    </cofactor>
</comment>
<evidence type="ECO:0000256" key="3">
    <source>
        <dbReference type="ARBA" id="ARBA00022898"/>
    </source>
</evidence>
<name>A0A915E3C4_9BILA</name>
<dbReference type="AlphaFoldDB" id="A0A915E3C4"/>
<dbReference type="GO" id="GO:0006520">
    <property type="term" value="P:amino acid metabolic process"/>
    <property type="evidence" value="ECO:0007669"/>
    <property type="project" value="InterPro"/>
</dbReference>
<organism evidence="5 6">
    <name type="scientific">Ditylenchus dipsaci</name>
    <dbReference type="NCBI Taxonomy" id="166011"/>
    <lineage>
        <taxon>Eukaryota</taxon>
        <taxon>Metazoa</taxon>
        <taxon>Ecdysozoa</taxon>
        <taxon>Nematoda</taxon>
        <taxon>Chromadorea</taxon>
        <taxon>Rhabditida</taxon>
        <taxon>Tylenchina</taxon>
        <taxon>Tylenchomorpha</taxon>
        <taxon>Sphaerularioidea</taxon>
        <taxon>Anguinidae</taxon>
        <taxon>Anguininae</taxon>
        <taxon>Ditylenchus</taxon>
    </lineage>
</organism>
<dbReference type="Proteomes" id="UP000887574">
    <property type="component" value="Unplaced"/>
</dbReference>